<reference evidence="2" key="1">
    <citation type="journal article" date="2021" name="BMC Genomics">
        <title>Chromosome-level genome assembly and manually-curated proteome of model necrotroph Parastagonospora nodorum Sn15 reveals a genome-wide trove of candidate effector homologs, and redundancy of virulence-related functions within an accessory chromosome.</title>
        <authorList>
            <person name="Bertazzoni S."/>
            <person name="Jones D.A.B."/>
            <person name="Phan H.T."/>
            <person name="Tan K.-C."/>
            <person name="Hane J.K."/>
        </authorList>
    </citation>
    <scope>NUCLEOTIDE SEQUENCE [LARGE SCALE GENOMIC DNA]</scope>
    <source>
        <strain evidence="2">SN15 / ATCC MYA-4574 / FGSC 10173)</strain>
    </source>
</reference>
<evidence type="ECO:0000313" key="2">
    <source>
        <dbReference type="Proteomes" id="UP000663193"/>
    </source>
</evidence>
<evidence type="ECO:0000313" key="1">
    <source>
        <dbReference type="EMBL" id="QRC92351.1"/>
    </source>
</evidence>
<gene>
    <name evidence="1" type="ORF">JI435_402330</name>
</gene>
<organism evidence="1 2">
    <name type="scientific">Phaeosphaeria nodorum (strain SN15 / ATCC MYA-4574 / FGSC 10173)</name>
    <name type="common">Glume blotch fungus</name>
    <name type="synonym">Parastagonospora nodorum</name>
    <dbReference type="NCBI Taxonomy" id="321614"/>
    <lineage>
        <taxon>Eukaryota</taxon>
        <taxon>Fungi</taxon>
        <taxon>Dikarya</taxon>
        <taxon>Ascomycota</taxon>
        <taxon>Pezizomycotina</taxon>
        <taxon>Dothideomycetes</taxon>
        <taxon>Pleosporomycetidae</taxon>
        <taxon>Pleosporales</taxon>
        <taxon>Pleosporineae</taxon>
        <taxon>Phaeosphaeriaceae</taxon>
        <taxon>Parastagonospora</taxon>
    </lineage>
</organism>
<proteinExistence type="predicted"/>
<dbReference type="VEuPathDB" id="FungiDB:JI435_402330"/>
<dbReference type="EMBL" id="CP069024">
    <property type="protein sequence ID" value="QRC92351.1"/>
    <property type="molecule type" value="Genomic_DNA"/>
</dbReference>
<name>A0A7U2ESR1_PHANO</name>
<keyword evidence="2" id="KW-1185">Reference proteome</keyword>
<dbReference type="AlphaFoldDB" id="A0A7U2ESR1"/>
<accession>A0A7U2ESR1</accession>
<dbReference type="Proteomes" id="UP000663193">
    <property type="component" value="Chromosome 2"/>
</dbReference>
<protein>
    <submittedName>
        <fullName evidence="1">Uncharacterized protein</fullName>
    </submittedName>
</protein>
<sequence length="50" mass="5386">MHTSHLLRISTSIISTSVIVAEYTSHMLKTSGFWPVSTSNSAIDAILAPL</sequence>